<organism evidence="1 2">
    <name type="scientific">Phaeosphaeria nodorum (strain SN15 / ATCC MYA-4574 / FGSC 10173)</name>
    <name type="common">Glume blotch fungus</name>
    <name type="synonym">Parastagonospora nodorum</name>
    <dbReference type="NCBI Taxonomy" id="321614"/>
    <lineage>
        <taxon>Eukaryota</taxon>
        <taxon>Fungi</taxon>
        <taxon>Dikarya</taxon>
        <taxon>Ascomycota</taxon>
        <taxon>Pezizomycotina</taxon>
        <taxon>Dothideomycetes</taxon>
        <taxon>Pleosporomycetidae</taxon>
        <taxon>Pleosporales</taxon>
        <taxon>Pleosporineae</taxon>
        <taxon>Phaeosphaeriaceae</taxon>
        <taxon>Parastagonospora</taxon>
    </lineage>
</organism>
<reference evidence="2" key="1">
    <citation type="journal article" date="2021" name="BMC Genomics">
        <title>Chromosome-level genome assembly and manually-curated proteome of model necrotroph Parastagonospora nodorum Sn15 reveals a genome-wide trove of candidate effector homologs, and redundancy of virulence-related functions within an accessory chromosome.</title>
        <authorList>
            <person name="Bertazzoni S."/>
            <person name="Jones D.A.B."/>
            <person name="Phan H.T."/>
            <person name="Tan K.-C."/>
            <person name="Hane J.K."/>
        </authorList>
    </citation>
    <scope>NUCLEOTIDE SEQUENCE [LARGE SCALE GENOMIC DNA]</scope>
    <source>
        <strain evidence="2">SN15 / ATCC MYA-4574 / FGSC 10173)</strain>
    </source>
</reference>
<dbReference type="VEuPathDB" id="FungiDB:JI435_400380"/>
<sequence length="90" mass="9954">MRIGIRWPVNGPLRCEPGLGVAVAVGSEPLRRHCQHKGGVTSVDMQPLFSEDCVPWGYGFWKDGSPEMDVLGWCCRPVGSARLMQVETRV</sequence>
<name>A0A7U2HSM2_PHANO</name>
<gene>
    <name evidence="1" type="ORF">JI435_400380</name>
</gene>
<dbReference type="AlphaFoldDB" id="A0A7U2HSM2"/>
<dbReference type="Proteomes" id="UP000663193">
    <property type="component" value="Chromosome 1"/>
</dbReference>
<proteinExistence type="predicted"/>
<accession>A0A7U2HSM2</accession>
<evidence type="ECO:0000313" key="1">
    <source>
        <dbReference type="EMBL" id="QRC90390.1"/>
    </source>
</evidence>
<keyword evidence="2" id="KW-1185">Reference proteome</keyword>
<protein>
    <submittedName>
        <fullName evidence="1">Uncharacterized protein</fullName>
    </submittedName>
</protein>
<evidence type="ECO:0000313" key="2">
    <source>
        <dbReference type="Proteomes" id="UP000663193"/>
    </source>
</evidence>
<dbReference type="EMBL" id="CP069023">
    <property type="protein sequence ID" value="QRC90390.1"/>
    <property type="molecule type" value="Genomic_DNA"/>
</dbReference>